<feature type="repeat" description="WD" evidence="6">
    <location>
        <begin position="412"/>
        <end position="453"/>
    </location>
</feature>
<keyword evidence="4" id="KW-0677">Repeat</keyword>
<dbReference type="OMA" id="VYEWQSE"/>
<dbReference type="Gene3D" id="2.130.10.10">
    <property type="entry name" value="YVTN repeat-like/Quinoprotein amine dehydrogenase"/>
    <property type="match status" value="3"/>
</dbReference>
<dbReference type="Proteomes" id="UP000318571">
    <property type="component" value="Chromosome 7"/>
</dbReference>
<evidence type="ECO:0000256" key="2">
    <source>
        <dbReference type="ARBA" id="ARBA00010226"/>
    </source>
</evidence>
<dbReference type="PROSITE" id="PS50082">
    <property type="entry name" value="WD_REPEATS_2"/>
    <property type="match status" value="3"/>
</dbReference>
<dbReference type="CDD" id="cd00200">
    <property type="entry name" value="WD40"/>
    <property type="match status" value="1"/>
</dbReference>
<dbReference type="GO" id="GO:0032040">
    <property type="term" value="C:small-subunit processome"/>
    <property type="evidence" value="ECO:0007669"/>
    <property type="project" value="TreeGrafter"/>
</dbReference>
<dbReference type="PANTHER" id="PTHR19858:SF0">
    <property type="entry name" value="PERIODIC TRYPTOPHAN PROTEIN 2 HOMOLOG"/>
    <property type="match status" value="1"/>
</dbReference>
<dbReference type="PROSITE" id="PS50294">
    <property type="entry name" value="WD_REPEATS_REGION"/>
    <property type="match status" value="3"/>
</dbReference>
<dbReference type="SUPFAM" id="SSF50978">
    <property type="entry name" value="WD40 repeat-like"/>
    <property type="match status" value="1"/>
</dbReference>
<feature type="domain" description="Small-subunit processome Utp12" evidence="8">
    <location>
        <begin position="773"/>
        <end position="877"/>
    </location>
</feature>
<dbReference type="FunFam" id="2.130.10.10:FF:000499">
    <property type="entry name" value="PWP2, small subunit processome component"/>
    <property type="match status" value="1"/>
</dbReference>
<dbReference type="InterPro" id="IPR019775">
    <property type="entry name" value="WD40_repeat_CS"/>
</dbReference>
<dbReference type="STRING" id="6832.A0A553P3J7"/>
<proteinExistence type="inferred from homology"/>
<evidence type="ECO:0000256" key="7">
    <source>
        <dbReference type="SAM" id="MobiDB-lite"/>
    </source>
</evidence>
<evidence type="ECO:0000313" key="10">
    <source>
        <dbReference type="Proteomes" id="UP000318571"/>
    </source>
</evidence>
<evidence type="ECO:0000256" key="4">
    <source>
        <dbReference type="ARBA" id="ARBA00022737"/>
    </source>
</evidence>
<dbReference type="Pfam" id="PF00400">
    <property type="entry name" value="WD40"/>
    <property type="match status" value="4"/>
</dbReference>
<dbReference type="InterPro" id="IPR001680">
    <property type="entry name" value="WD40_rpt"/>
</dbReference>
<dbReference type="InterPro" id="IPR011047">
    <property type="entry name" value="Quinoprotein_ADH-like_sf"/>
</dbReference>
<sequence length="927" mass="102335">MKFNFQFNNLLGTVYRQGDLVFSSDGNILFSPVGNKISLFDLRHHKSQTLEPDDSRSNISALDVSPDGCTLLAGNDEGEILFLSLISRSVLHRQRTNSSITAIKYSPDGQRFAVARDAIVYVYRTPGPYTRQYHGLGLERVLKGAYDDITSLCWSSCSRILAAGSKDMSTRLHALSPFLNFSLCALGGHAEALVNVFIEPDSLNCFTVSRNGHLAIWESSLEVAELVPGTRKIARQGQQKKEEESEDDMNPPSAEMKEEVDDPNRSKRVKYSRLARHFLKDALPDEDKNGWLCAADYHAKAAILVTGFTHGVFLIHEMPDCNLIHSLSIADHDISSVRINATGDWIAFGSANQGQLLVWEWQSETYVLKQQGHFNSMACLAYSPDGQNIATGGEDGKLKLWNANSGFSFVTFTEHKAAISDVAFTPNAKVVLSASLDGTVRAFDMKRYRNFKTFTSPRPAQFRCLSVDASGELVSAGGLDVFEIYLWSMKTGKLLEVISGHEGPVASLAFSLSPTSSMLASVSWDQTLRLWDALAVNSNNESVPLSSDATAVAFRPDGQQVAVATLNGQIQFFDPRSGTQTGTIEGKKDLGGGRSDTDLITAKKSSEGKCFMTLCYSADGSCLLAGGQSKFICIYYIQEKLLVKKFEVTQNRSFDAMDEVISRKKMSEFGNLALVEDRDDSLGSKTIALPGTKRGEMSSRSLRPEVRVMGLQFSPTGREFAAVTTEGLLLFSLDTKVFFSPIDMDENTRPDVIRQLILDQVFDQALIMALKLNDNALLIETIEQIPKEEIGLITQDLSEKFVPNLAKLVAQQIDTSRHLHFYALWAQGLLTNKAHLLRKGSNEIRPVLNSLHKSLILKSAKLNEISEHNLYTMRFLIAKAKQYRAKELKSANEEEAMEQGDPVENSDGSLTGSDDETGDGGFLSNWD</sequence>
<feature type="repeat" description="WD" evidence="6">
    <location>
        <begin position="370"/>
        <end position="411"/>
    </location>
</feature>
<dbReference type="PROSITE" id="PS00678">
    <property type="entry name" value="WD_REPEATS_1"/>
    <property type="match status" value="1"/>
</dbReference>
<evidence type="ECO:0000256" key="1">
    <source>
        <dbReference type="ARBA" id="ARBA00004604"/>
    </source>
</evidence>
<organism evidence="9 10">
    <name type="scientific">Tigriopus californicus</name>
    <name type="common">Marine copepod</name>
    <dbReference type="NCBI Taxonomy" id="6832"/>
    <lineage>
        <taxon>Eukaryota</taxon>
        <taxon>Metazoa</taxon>
        <taxon>Ecdysozoa</taxon>
        <taxon>Arthropoda</taxon>
        <taxon>Crustacea</taxon>
        <taxon>Multicrustacea</taxon>
        <taxon>Hexanauplia</taxon>
        <taxon>Copepoda</taxon>
        <taxon>Harpacticoida</taxon>
        <taxon>Harpacticidae</taxon>
        <taxon>Tigriopus</taxon>
    </lineage>
</organism>
<dbReference type="InterPro" id="IPR027145">
    <property type="entry name" value="PWP2"/>
</dbReference>
<dbReference type="GO" id="GO:0000462">
    <property type="term" value="P:maturation of SSU-rRNA from tricistronic rRNA transcript (SSU-rRNA, 5.8S rRNA, LSU-rRNA)"/>
    <property type="evidence" value="ECO:0007669"/>
    <property type="project" value="TreeGrafter"/>
</dbReference>
<evidence type="ECO:0000259" key="8">
    <source>
        <dbReference type="Pfam" id="PF04003"/>
    </source>
</evidence>
<feature type="region of interest" description="Disordered" evidence="7">
    <location>
        <begin position="888"/>
        <end position="927"/>
    </location>
</feature>
<dbReference type="GO" id="GO:0034388">
    <property type="term" value="C:Pwp2p-containing subcomplex of 90S preribosome"/>
    <property type="evidence" value="ECO:0007669"/>
    <property type="project" value="TreeGrafter"/>
</dbReference>
<evidence type="ECO:0000256" key="5">
    <source>
        <dbReference type="ARBA" id="ARBA00023242"/>
    </source>
</evidence>
<comment type="caution">
    <text evidence="9">The sequence shown here is derived from an EMBL/GenBank/DDBJ whole genome shotgun (WGS) entry which is preliminary data.</text>
</comment>
<keyword evidence="10" id="KW-1185">Reference proteome</keyword>
<dbReference type="EMBL" id="VCGU01000008">
    <property type="protein sequence ID" value="TRY72244.1"/>
    <property type="molecule type" value="Genomic_DNA"/>
</dbReference>
<dbReference type="InterPro" id="IPR007148">
    <property type="entry name" value="SSU_processome_Utp12"/>
</dbReference>
<feature type="region of interest" description="Disordered" evidence="7">
    <location>
        <begin position="232"/>
        <end position="267"/>
    </location>
</feature>
<name>A0A553P3J7_TIGCA</name>
<dbReference type="GO" id="GO:0000028">
    <property type="term" value="P:ribosomal small subunit assembly"/>
    <property type="evidence" value="ECO:0007669"/>
    <property type="project" value="TreeGrafter"/>
</dbReference>
<dbReference type="OrthoDB" id="3142434at2759"/>
<dbReference type="SMART" id="SM00320">
    <property type="entry name" value="WD40"/>
    <property type="match status" value="11"/>
</dbReference>
<evidence type="ECO:0000256" key="3">
    <source>
        <dbReference type="ARBA" id="ARBA00022574"/>
    </source>
</evidence>
<dbReference type="AlphaFoldDB" id="A0A553P3J7"/>
<dbReference type="InterPro" id="IPR015943">
    <property type="entry name" value="WD40/YVTN_repeat-like_dom_sf"/>
</dbReference>
<dbReference type="InterPro" id="IPR036322">
    <property type="entry name" value="WD40_repeat_dom_sf"/>
</dbReference>
<dbReference type="Pfam" id="PF04003">
    <property type="entry name" value="Utp12"/>
    <property type="match status" value="1"/>
</dbReference>
<comment type="similarity">
    <text evidence="2">Belongs to the WD repeat PWP2 family.</text>
</comment>
<dbReference type="PANTHER" id="PTHR19858">
    <property type="entry name" value="WD40 REPEAT PROTEIN"/>
    <property type="match status" value="1"/>
</dbReference>
<reference evidence="9 10" key="1">
    <citation type="journal article" date="2018" name="Nat. Ecol. Evol.">
        <title>Genomic signatures of mitonuclear coevolution across populations of Tigriopus californicus.</title>
        <authorList>
            <person name="Barreto F.S."/>
            <person name="Watson E.T."/>
            <person name="Lima T.G."/>
            <person name="Willett C.S."/>
            <person name="Edmands S."/>
            <person name="Li W."/>
            <person name="Burton R.S."/>
        </authorList>
    </citation>
    <scope>NUCLEOTIDE SEQUENCE [LARGE SCALE GENOMIC DNA]</scope>
    <source>
        <strain evidence="9 10">San Diego</strain>
    </source>
</reference>
<keyword evidence="5" id="KW-0539">Nucleus</keyword>
<keyword evidence="3 6" id="KW-0853">WD repeat</keyword>
<evidence type="ECO:0000256" key="6">
    <source>
        <dbReference type="PROSITE-ProRule" id="PRU00221"/>
    </source>
</evidence>
<comment type="subcellular location">
    <subcellularLocation>
        <location evidence="1">Nucleus</location>
        <location evidence="1">Nucleolus</location>
    </subcellularLocation>
</comment>
<accession>A0A553P3J7</accession>
<feature type="repeat" description="WD" evidence="6">
    <location>
        <begin position="498"/>
        <end position="532"/>
    </location>
</feature>
<gene>
    <name evidence="9" type="ORF">TCAL_08454</name>
</gene>
<dbReference type="SUPFAM" id="SSF50998">
    <property type="entry name" value="Quinoprotein alcohol dehydrogenase-like"/>
    <property type="match status" value="1"/>
</dbReference>
<evidence type="ECO:0000313" key="9">
    <source>
        <dbReference type="EMBL" id="TRY72244.1"/>
    </source>
</evidence>
<protein>
    <recommendedName>
        <fullName evidence="8">Small-subunit processome Utp12 domain-containing protein</fullName>
    </recommendedName>
</protein>